<reference evidence="1" key="2">
    <citation type="submission" date="2023-04" db="EMBL/GenBank/DDBJ databases">
        <title>Paracnuella aquatica gen. nov., sp. nov., a member of the family Chitinophagaceae isolated from a hot spring.</title>
        <authorList>
            <person name="Wang C."/>
        </authorList>
    </citation>
    <scope>NUCLEOTIDE SEQUENCE</scope>
    <source>
        <strain evidence="1">LB-8</strain>
    </source>
</reference>
<dbReference type="RefSeq" id="WP_279300259.1">
    <property type="nucleotide sequence ID" value="NZ_JAOTIF010000049.1"/>
</dbReference>
<name>A0A9X2XQ68_9BACT</name>
<proteinExistence type="predicted"/>
<keyword evidence="2" id="KW-1185">Reference proteome</keyword>
<reference evidence="1" key="1">
    <citation type="submission" date="2022-09" db="EMBL/GenBank/DDBJ databases">
        <authorList>
            <person name="Yuan C."/>
            <person name="Ke Z."/>
        </authorList>
    </citation>
    <scope>NUCLEOTIDE SEQUENCE</scope>
    <source>
        <strain evidence="1">LB-8</strain>
    </source>
</reference>
<gene>
    <name evidence="1" type="ORF">OCK74_27140</name>
</gene>
<dbReference type="Proteomes" id="UP001155483">
    <property type="component" value="Unassembled WGS sequence"/>
</dbReference>
<dbReference type="AlphaFoldDB" id="A0A9X2XQ68"/>
<accession>A0A9X2XQ68</accession>
<dbReference type="EMBL" id="JAOTIF010000049">
    <property type="protein sequence ID" value="MCU7552824.1"/>
    <property type="molecule type" value="Genomic_DNA"/>
</dbReference>
<sequence length="60" mass="6712">MEINNATGNEVVHFEQHADAKTLNINKSFTVKNGITYRIKVEADDHASNGSEKQILINSR</sequence>
<evidence type="ECO:0000313" key="1">
    <source>
        <dbReference type="EMBL" id="MCU7552824.1"/>
    </source>
</evidence>
<protein>
    <submittedName>
        <fullName evidence="1">Uncharacterized protein</fullName>
    </submittedName>
</protein>
<evidence type="ECO:0000313" key="2">
    <source>
        <dbReference type="Proteomes" id="UP001155483"/>
    </source>
</evidence>
<organism evidence="1 2">
    <name type="scientific">Paraflavisolibacter caeni</name>
    <dbReference type="NCBI Taxonomy" id="2982496"/>
    <lineage>
        <taxon>Bacteria</taxon>
        <taxon>Pseudomonadati</taxon>
        <taxon>Bacteroidota</taxon>
        <taxon>Chitinophagia</taxon>
        <taxon>Chitinophagales</taxon>
        <taxon>Chitinophagaceae</taxon>
        <taxon>Paraflavisolibacter</taxon>
    </lineage>
</organism>
<comment type="caution">
    <text evidence="1">The sequence shown here is derived from an EMBL/GenBank/DDBJ whole genome shotgun (WGS) entry which is preliminary data.</text>
</comment>